<accession>A0A6J5W9U1</accession>
<proteinExistence type="predicted"/>
<organism evidence="2 3">
    <name type="scientific">Prunus armeniaca</name>
    <name type="common">Apricot</name>
    <name type="synonym">Armeniaca vulgaris</name>
    <dbReference type="NCBI Taxonomy" id="36596"/>
    <lineage>
        <taxon>Eukaryota</taxon>
        <taxon>Viridiplantae</taxon>
        <taxon>Streptophyta</taxon>
        <taxon>Embryophyta</taxon>
        <taxon>Tracheophyta</taxon>
        <taxon>Spermatophyta</taxon>
        <taxon>Magnoliopsida</taxon>
        <taxon>eudicotyledons</taxon>
        <taxon>Gunneridae</taxon>
        <taxon>Pentapetalae</taxon>
        <taxon>rosids</taxon>
        <taxon>fabids</taxon>
        <taxon>Rosales</taxon>
        <taxon>Rosaceae</taxon>
        <taxon>Amygdaloideae</taxon>
        <taxon>Amygdaleae</taxon>
        <taxon>Prunus</taxon>
    </lineage>
</organism>
<sequence>MNQASNSLSRPTMLGVESEHPGCHQELEPEEAPHVDEEQDENEETAWQTEETSKHHGVWWKRKSGKRVNCIL</sequence>
<feature type="region of interest" description="Disordered" evidence="1">
    <location>
        <begin position="1"/>
        <end position="57"/>
    </location>
</feature>
<feature type="compositionally biased region" description="Polar residues" evidence="1">
    <location>
        <begin position="1"/>
        <end position="10"/>
    </location>
</feature>
<evidence type="ECO:0000313" key="3">
    <source>
        <dbReference type="Proteomes" id="UP000507245"/>
    </source>
</evidence>
<reference evidence="3" key="1">
    <citation type="journal article" date="2020" name="Genome Biol.">
        <title>Gamete binning: chromosome-level and haplotype-resolved genome assembly enabled by high-throughput single-cell sequencing of gamete genomes.</title>
        <authorList>
            <person name="Campoy J.A."/>
            <person name="Sun H."/>
            <person name="Goel M."/>
            <person name="Jiao W.-B."/>
            <person name="Folz-Donahue K."/>
            <person name="Wang N."/>
            <person name="Rubio M."/>
            <person name="Liu C."/>
            <person name="Kukat C."/>
            <person name="Ruiz D."/>
            <person name="Huettel B."/>
            <person name="Schneeberger K."/>
        </authorList>
    </citation>
    <scope>NUCLEOTIDE SEQUENCE [LARGE SCALE GENOMIC DNA]</scope>
    <source>
        <strain evidence="3">cv. Rojo Pasion</strain>
    </source>
</reference>
<dbReference type="AlphaFoldDB" id="A0A6J5W9U1"/>
<name>A0A6J5W9U1_PRUAR</name>
<protein>
    <submittedName>
        <fullName evidence="2">Uncharacterized protein</fullName>
    </submittedName>
</protein>
<dbReference type="EMBL" id="CAEKKB010000001">
    <property type="protein sequence ID" value="CAB4296562.1"/>
    <property type="molecule type" value="Genomic_DNA"/>
</dbReference>
<dbReference type="Proteomes" id="UP000507245">
    <property type="component" value="Unassembled WGS sequence"/>
</dbReference>
<keyword evidence="3" id="KW-1185">Reference proteome</keyword>
<evidence type="ECO:0000313" key="2">
    <source>
        <dbReference type="EMBL" id="CAB4296562.1"/>
    </source>
</evidence>
<gene>
    <name evidence="2" type="ORF">ORAREDHAP_LOCUS8186</name>
</gene>
<dbReference type="OrthoDB" id="10384079at2759"/>
<feature type="compositionally biased region" description="Basic and acidic residues" evidence="1">
    <location>
        <begin position="17"/>
        <end position="36"/>
    </location>
</feature>
<evidence type="ECO:0000256" key="1">
    <source>
        <dbReference type="SAM" id="MobiDB-lite"/>
    </source>
</evidence>